<dbReference type="Gene3D" id="3.40.50.720">
    <property type="entry name" value="NAD(P)-binding Rossmann-like Domain"/>
    <property type="match status" value="1"/>
</dbReference>
<dbReference type="AlphaFoldDB" id="D0LYP1"/>
<dbReference type="InterPro" id="IPR036291">
    <property type="entry name" value="NAD(P)-bd_dom_sf"/>
</dbReference>
<gene>
    <name evidence="2" type="ordered locus">Hoch_5423</name>
</gene>
<reference evidence="2 3" key="1">
    <citation type="journal article" date="2010" name="Stand. Genomic Sci.">
        <title>Complete genome sequence of Haliangium ochraceum type strain (SMP-2).</title>
        <authorList>
            <consortium name="US DOE Joint Genome Institute (JGI-PGF)"/>
            <person name="Ivanova N."/>
            <person name="Daum C."/>
            <person name="Lang E."/>
            <person name="Abt B."/>
            <person name="Kopitz M."/>
            <person name="Saunders E."/>
            <person name="Lapidus A."/>
            <person name="Lucas S."/>
            <person name="Glavina Del Rio T."/>
            <person name="Nolan M."/>
            <person name="Tice H."/>
            <person name="Copeland A."/>
            <person name="Cheng J.F."/>
            <person name="Chen F."/>
            <person name="Bruce D."/>
            <person name="Goodwin L."/>
            <person name="Pitluck S."/>
            <person name="Mavromatis K."/>
            <person name="Pati A."/>
            <person name="Mikhailova N."/>
            <person name="Chen A."/>
            <person name="Palaniappan K."/>
            <person name="Land M."/>
            <person name="Hauser L."/>
            <person name="Chang Y.J."/>
            <person name="Jeffries C.D."/>
            <person name="Detter J.C."/>
            <person name="Brettin T."/>
            <person name="Rohde M."/>
            <person name="Goker M."/>
            <person name="Bristow J."/>
            <person name="Markowitz V."/>
            <person name="Eisen J.A."/>
            <person name="Hugenholtz P."/>
            <person name="Kyrpides N.C."/>
            <person name="Klenk H.P."/>
        </authorList>
    </citation>
    <scope>NUCLEOTIDE SEQUENCE [LARGE SCALE GENOMIC DNA]</scope>
    <source>
        <strain evidence="3">DSM 14365 / CIP 107738 / JCM 11303 / AJ 13395 / SMP-2</strain>
    </source>
</reference>
<dbReference type="OrthoDB" id="5510591at2"/>
<feature type="domain" description="NAD(P)-binding" evidence="1">
    <location>
        <begin position="8"/>
        <end position="176"/>
    </location>
</feature>
<dbReference type="PANTHER" id="PTHR14097">
    <property type="entry name" value="OXIDOREDUCTASE HTATIP2"/>
    <property type="match status" value="1"/>
</dbReference>
<evidence type="ECO:0000259" key="1">
    <source>
        <dbReference type="Pfam" id="PF13460"/>
    </source>
</evidence>
<dbReference type="HOGENOM" id="CLU_1150609_0_0_7"/>
<name>D0LYP1_HALO1</name>
<dbReference type="STRING" id="502025.Hoch_5423"/>
<dbReference type="PANTHER" id="PTHR14097:SF7">
    <property type="entry name" value="OXIDOREDUCTASE HTATIP2"/>
    <property type="match status" value="1"/>
</dbReference>
<keyword evidence="3" id="KW-1185">Reference proteome</keyword>
<dbReference type="Proteomes" id="UP000001880">
    <property type="component" value="Chromosome"/>
</dbReference>
<evidence type="ECO:0000313" key="2">
    <source>
        <dbReference type="EMBL" id="ACY17907.1"/>
    </source>
</evidence>
<dbReference type="InterPro" id="IPR016040">
    <property type="entry name" value="NAD(P)-bd_dom"/>
</dbReference>
<protein>
    <submittedName>
        <fullName evidence="2">NAD-dependent epimerase/dehydratase</fullName>
    </submittedName>
</protein>
<sequence length="241" mass="26231">METAFIAGATGYTGREVARQLATSDMRPIAHVRPDSSRLEAWRAHFGELGVEVDSTPWRREEMSARLSELRPTLVFALLGTTRKREKRAAAGGTDASYEAVDYGLTKLLMDSAGDAAEATGVRPRFVYLSSMGVSERARGAYLQVRWRAEEALRASGLPFVIARPSFITGRDRDEARPGERIGAAVSDGVLRVAGMLGQRKLRERYRSTDAATLARALIAHGRAPDSAGRVLSSDELRAAP</sequence>
<dbReference type="EMBL" id="CP001804">
    <property type="protein sequence ID" value="ACY17907.1"/>
    <property type="molecule type" value="Genomic_DNA"/>
</dbReference>
<dbReference type="eggNOG" id="COG0702">
    <property type="taxonomic scope" value="Bacteria"/>
</dbReference>
<organism evidence="2 3">
    <name type="scientific">Haliangium ochraceum (strain DSM 14365 / JCM 11303 / SMP-2)</name>
    <dbReference type="NCBI Taxonomy" id="502025"/>
    <lineage>
        <taxon>Bacteria</taxon>
        <taxon>Pseudomonadati</taxon>
        <taxon>Myxococcota</taxon>
        <taxon>Polyangia</taxon>
        <taxon>Haliangiales</taxon>
        <taxon>Kofleriaceae</taxon>
        <taxon>Haliangium</taxon>
    </lineage>
</organism>
<proteinExistence type="predicted"/>
<evidence type="ECO:0000313" key="3">
    <source>
        <dbReference type="Proteomes" id="UP000001880"/>
    </source>
</evidence>
<accession>D0LYP1</accession>
<dbReference type="RefSeq" id="WP_012830499.1">
    <property type="nucleotide sequence ID" value="NC_013440.1"/>
</dbReference>
<dbReference type="SUPFAM" id="SSF51735">
    <property type="entry name" value="NAD(P)-binding Rossmann-fold domains"/>
    <property type="match status" value="1"/>
</dbReference>
<dbReference type="KEGG" id="hoh:Hoch_5423"/>
<dbReference type="Pfam" id="PF13460">
    <property type="entry name" value="NAD_binding_10"/>
    <property type="match status" value="1"/>
</dbReference>